<evidence type="ECO:0000313" key="2">
    <source>
        <dbReference type="EMBL" id="CAG9800845.1"/>
    </source>
</evidence>
<sequence length="175" mass="18875">MKIPMVERCCCFELETGGKILGWLGIIFGGIAGLLMLGGLVMVFSLSCDDIMTDPNFQDVTQNFSRDNCTVMKAVVVVILVIVLAVTLVSVIIDVLLIQGISSRNPGKIIPAVVIQAIGFVSTVAKGLFAFSGEGIVSAIIGGAIMFYFFLVLYSLYVKIRDEKKAVQNTQFSQP</sequence>
<dbReference type="EMBL" id="OU895877">
    <property type="protein sequence ID" value="CAG9800845.1"/>
    <property type="molecule type" value="Genomic_DNA"/>
</dbReference>
<proteinExistence type="predicted"/>
<evidence type="ECO:0000256" key="1">
    <source>
        <dbReference type="SAM" id="Phobius"/>
    </source>
</evidence>
<feature type="transmembrane region" description="Helical" evidence="1">
    <location>
        <begin position="109"/>
        <end position="129"/>
    </location>
</feature>
<gene>
    <name evidence="2" type="ORF">CHIRRI_LOCUS3783</name>
</gene>
<keyword evidence="1" id="KW-0472">Membrane</keyword>
<name>A0A9N9RPR4_9DIPT</name>
<feature type="transmembrane region" description="Helical" evidence="1">
    <location>
        <begin position="135"/>
        <end position="157"/>
    </location>
</feature>
<accession>A0A9N9RPR4</accession>
<keyword evidence="3" id="KW-1185">Reference proteome</keyword>
<protein>
    <submittedName>
        <fullName evidence="2">Uncharacterized protein</fullName>
    </submittedName>
</protein>
<reference evidence="2" key="2">
    <citation type="submission" date="2022-10" db="EMBL/GenBank/DDBJ databases">
        <authorList>
            <consortium name="ENA_rothamsted_submissions"/>
            <consortium name="culmorum"/>
            <person name="King R."/>
        </authorList>
    </citation>
    <scope>NUCLEOTIDE SEQUENCE</scope>
</reference>
<feature type="transmembrane region" description="Helical" evidence="1">
    <location>
        <begin position="21"/>
        <end position="46"/>
    </location>
</feature>
<dbReference type="AlphaFoldDB" id="A0A9N9RPR4"/>
<keyword evidence="1" id="KW-0812">Transmembrane</keyword>
<dbReference type="OrthoDB" id="7372973at2759"/>
<evidence type="ECO:0000313" key="3">
    <source>
        <dbReference type="Proteomes" id="UP001153620"/>
    </source>
</evidence>
<feature type="transmembrane region" description="Helical" evidence="1">
    <location>
        <begin position="74"/>
        <end position="97"/>
    </location>
</feature>
<dbReference type="Proteomes" id="UP001153620">
    <property type="component" value="Chromosome 1"/>
</dbReference>
<keyword evidence="1" id="KW-1133">Transmembrane helix</keyword>
<organism evidence="2 3">
    <name type="scientific">Chironomus riparius</name>
    <dbReference type="NCBI Taxonomy" id="315576"/>
    <lineage>
        <taxon>Eukaryota</taxon>
        <taxon>Metazoa</taxon>
        <taxon>Ecdysozoa</taxon>
        <taxon>Arthropoda</taxon>
        <taxon>Hexapoda</taxon>
        <taxon>Insecta</taxon>
        <taxon>Pterygota</taxon>
        <taxon>Neoptera</taxon>
        <taxon>Endopterygota</taxon>
        <taxon>Diptera</taxon>
        <taxon>Nematocera</taxon>
        <taxon>Chironomoidea</taxon>
        <taxon>Chironomidae</taxon>
        <taxon>Chironominae</taxon>
        <taxon>Chironomus</taxon>
    </lineage>
</organism>
<reference evidence="2" key="1">
    <citation type="submission" date="2022-01" db="EMBL/GenBank/DDBJ databases">
        <authorList>
            <person name="King R."/>
        </authorList>
    </citation>
    <scope>NUCLEOTIDE SEQUENCE</scope>
</reference>